<name>K9L531_9CAUD</name>
<organism evidence="1 2">
    <name type="scientific">Pectobacterium phage phiTE</name>
    <dbReference type="NCBI Taxonomy" id="1116482"/>
    <lineage>
        <taxon>Viruses</taxon>
        <taxon>Duplodnaviria</taxon>
        <taxon>Heunggongvirae</taxon>
        <taxon>Uroviricota</taxon>
        <taxon>Caudoviricetes</taxon>
        <taxon>Vequintavirinae</taxon>
        <taxon>Certrevirus</taxon>
        <taxon>Certrevirus phiTE</taxon>
    </lineage>
</organism>
<dbReference type="GeneID" id="14515385"/>
<dbReference type="KEGG" id="vg:14515385"/>
<dbReference type="RefSeq" id="YP_007392652.1">
    <property type="nucleotide sequence ID" value="NC_020201.1"/>
</dbReference>
<evidence type="ECO:0000313" key="2">
    <source>
        <dbReference type="Proteomes" id="UP000010999"/>
    </source>
</evidence>
<accession>K9L531</accession>
<protein>
    <submittedName>
        <fullName evidence="1">Uncharacterized protein</fullName>
    </submittedName>
</protein>
<dbReference type="EMBL" id="JQ015307">
    <property type="protein sequence ID" value="AEZ66356.1"/>
    <property type="molecule type" value="Genomic_DNA"/>
</dbReference>
<reference evidence="2" key="1">
    <citation type="submission" date="2011-11" db="EMBL/GenBank/DDBJ databases">
        <title>Escape from toxin-antitoxin mediated abortive infection can occur by recombination within a generalized transducing phage of Pectobacterium atrosepticum.</title>
        <authorList>
            <person name="Blower T.R."/>
            <person name="Evans T.J."/>
            <person name="Przybilski R."/>
            <person name="Fineran P.C."/>
            <person name="Salmond G.P.C."/>
        </authorList>
    </citation>
    <scope>NUCLEOTIDE SEQUENCE [LARGE SCALE GENOMIC DNA]</scope>
</reference>
<gene>
    <name evidence="1" type="ORF">phiTE_190</name>
</gene>
<proteinExistence type="predicted"/>
<dbReference type="Proteomes" id="UP000010999">
    <property type="component" value="Segment"/>
</dbReference>
<sequence length="38" mass="4567">MKPCLDQGRGEKKEERWARKNPLLAVDLYHEKRGGRWD</sequence>
<evidence type="ECO:0000313" key="1">
    <source>
        <dbReference type="EMBL" id="AEZ66356.1"/>
    </source>
</evidence>
<reference evidence="1 2" key="2">
    <citation type="journal article" date="2012" name="PLoS Genet.">
        <title>Viral evasion of a bacterial suicide system by RNA-based molecular mimicry enables infectious altruism.</title>
        <authorList>
            <person name="Blower T.R."/>
            <person name="Evans T.J."/>
            <person name="Przybilski R."/>
            <person name="Fineran P.C."/>
            <person name="Salmond G.P."/>
        </authorList>
    </citation>
    <scope>NUCLEOTIDE SEQUENCE [LARGE SCALE GENOMIC DNA]</scope>
</reference>
<keyword evidence="2" id="KW-1185">Reference proteome</keyword>